<evidence type="ECO:0000256" key="1">
    <source>
        <dbReference type="ARBA" id="ARBA00004123"/>
    </source>
</evidence>
<feature type="domain" description="C3H1-type" evidence="9">
    <location>
        <begin position="7"/>
        <end position="33"/>
    </location>
</feature>
<keyword evidence="7" id="KW-0863">Zinc-finger</keyword>
<keyword evidence="5" id="KW-0269">Exonuclease</keyword>
<feature type="zinc finger region" description="C3H1-type" evidence="7">
    <location>
        <begin position="7"/>
        <end position="33"/>
    </location>
</feature>
<dbReference type="Proteomes" id="UP001372834">
    <property type="component" value="Unassembled WGS sequence"/>
</dbReference>
<feature type="region of interest" description="Disordered" evidence="8">
    <location>
        <begin position="590"/>
        <end position="618"/>
    </location>
</feature>
<feature type="compositionally biased region" description="Low complexity" evidence="8">
    <location>
        <begin position="462"/>
        <end position="473"/>
    </location>
</feature>
<organism evidence="10 11">
    <name type="scientific">Polyplax serrata</name>
    <name type="common">Common mouse louse</name>
    <dbReference type="NCBI Taxonomy" id="468196"/>
    <lineage>
        <taxon>Eukaryota</taxon>
        <taxon>Metazoa</taxon>
        <taxon>Ecdysozoa</taxon>
        <taxon>Arthropoda</taxon>
        <taxon>Hexapoda</taxon>
        <taxon>Insecta</taxon>
        <taxon>Pterygota</taxon>
        <taxon>Neoptera</taxon>
        <taxon>Paraneoptera</taxon>
        <taxon>Psocodea</taxon>
        <taxon>Troctomorpha</taxon>
        <taxon>Phthiraptera</taxon>
        <taxon>Anoplura</taxon>
        <taxon>Polyplacidae</taxon>
        <taxon>Polyplax</taxon>
    </lineage>
</organism>
<gene>
    <name evidence="10" type="ORF">RUM43_011899</name>
</gene>
<dbReference type="CDD" id="cd06145">
    <property type="entry name" value="REX1_like"/>
    <property type="match status" value="1"/>
</dbReference>
<evidence type="ECO:0000256" key="2">
    <source>
        <dbReference type="ARBA" id="ARBA00006357"/>
    </source>
</evidence>
<dbReference type="GO" id="GO:0004527">
    <property type="term" value="F:exonuclease activity"/>
    <property type="evidence" value="ECO:0007669"/>
    <property type="project" value="UniProtKB-KW"/>
</dbReference>
<feature type="compositionally biased region" description="Basic and acidic residues" evidence="8">
    <location>
        <begin position="489"/>
        <end position="501"/>
    </location>
</feature>
<feature type="region of interest" description="Disordered" evidence="8">
    <location>
        <begin position="369"/>
        <end position="538"/>
    </location>
</feature>
<feature type="region of interest" description="Disordered" evidence="8">
    <location>
        <begin position="69"/>
        <end position="94"/>
    </location>
</feature>
<dbReference type="InterPro" id="IPR034922">
    <property type="entry name" value="REX1-like_exo"/>
</dbReference>
<dbReference type="InterPro" id="IPR031736">
    <property type="entry name" value="REXO1-like_dom"/>
</dbReference>
<evidence type="ECO:0000256" key="4">
    <source>
        <dbReference type="ARBA" id="ARBA00022801"/>
    </source>
</evidence>
<dbReference type="PANTHER" id="PTHR12801">
    <property type="entry name" value="RNA EXONUCLEASE REXO1 / RECO3 FAMILY MEMBER-RELATED"/>
    <property type="match status" value="1"/>
</dbReference>
<dbReference type="Pfam" id="PF15870">
    <property type="entry name" value="EloA-BP1"/>
    <property type="match status" value="1"/>
</dbReference>
<feature type="compositionally biased region" description="Basic and acidic residues" evidence="8">
    <location>
        <begin position="369"/>
        <end position="403"/>
    </location>
</feature>
<dbReference type="InterPro" id="IPR013520">
    <property type="entry name" value="Ribonucl_H"/>
</dbReference>
<dbReference type="GO" id="GO:0008270">
    <property type="term" value="F:zinc ion binding"/>
    <property type="evidence" value="ECO:0007669"/>
    <property type="project" value="UniProtKB-KW"/>
</dbReference>
<reference evidence="10 11" key="1">
    <citation type="submission" date="2023-10" db="EMBL/GenBank/DDBJ databases">
        <title>Genomes of two closely related lineages of the louse Polyplax serrata with different host specificities.</title>
        <authorList>
            <person name="Martinu J."/>
            <person name="Tarabai H."/>
            <person name="Stefka J."/>
            <person name="Hypsa V."/>
        </authorList>
    </citation>
    <scope>NUCLEOTIDE SEQUENCE [LARGE SCALE GENOMIC DNA]</scope>
    <source>
        <strain evidence="10">HR10_N</strain>
    </source>
</reference>
<dbReference type="Gene3D" id="3.30.420.10">
    <property type="entry name" value="Ribonuclease H-like superfamily/Ribonuclease H"/>
    <property type="match status" value="1"/>
</dbReference>
<keyword evidence="7" id="KW-0862">Zinc</keyword>
<evidence type="ECO:0000256" key="7">
    <source>
        <dbReference type="PROSITE-ProRule" id="PRU00723"/>
    </source>
</evidence>
<dbReference type="FunFam" id="3.30.420.10:FF:000019">
    <property type="entry name" value="RNA exonuclease NEF-sp"/>
    <property type="match status" value="1"/>
</dbReference>
<protein>
    <recommendedName>
        <fullName evidence="9">C3H1-type domain-containing protein</fullName>
    </recommendedName>
</protein>
<feature type="compositionally biased region" description="Polar residues" evidence="8">
    <location>
        <begin position="716"/>
        <end position="729"/>
    </location>
</feature>
<dbReference type="SUPFAM" id="SSF53098">
    <property type="entry name" value="Ribonuclease H-like"/>
    <property type="match status" value="1"/>
</dbReference>
<keyword evidence="7" id="KW-0479">Metal-binding</keyword>
<accession>A0AAN8S9S5</accession>
<comment type="caution">
    <text evidence="10">The sequence shown here is derived from an EMBL/GenBank/DDBJ whole genome shotgun (WGS) entry which is preliminary data.</text>
</comment>
<feature type="compositionally biased region" description="Low complexity" evidence="8">
    <location>
        <begin position="417"/>
        <end position="445"/>
    </location>
</feature>
<dbReference type="InterPro" id="IPR012337">
    <property type="entry name" value="RNaseH-like_sf"/>
</dbReference>
<feature type="region of interest" description="Disordered" evidence="8">
    <location>
        <begin position="709"/>
        <end position="735"/>
    </location>
</feature>
<proteinExistence type="inferred from homology"/>
<evidence type="ECO:0000313" key="11">
    <source>
        <dbReference type="Proteomes" id="UP001372834"/>
    </source>
</evidence>
<keyword evidence="6" id="KW-0539">Nucleus</keyword>
<evidence type="ECO:0000313" key="10">
    <source>
        <dbReference type="EMBL" id="KAK6634498.1"/>
    </source>
</evidence>
<evidence type="ECO:0000256" key="5">
    <source>
        <dbReference type="ARBA" id="ARBA00022839"/>
    </source>
</evidence>
<feature type="compositionally biased region" description="Basic residues" evidence="8">
    <location>
        <begin position="474"/>
        <end position="488"/>
    </location>
</feature>
<sequence length="1163" mass="130465">MLPSRGFFKKNDCPFYESGSCERPHCHFRHRKKVVSENSTDTDTQDILISKDLAVDPLISSIISGIDGGSSDGTNNSVPSHSKSGEAKEEKSNQDSLFAKLVNQSNPYEKLNRHIPCAYTPTPQTRGVQPKNKSVSAKDSVDSLRILEILAKTANYSDHCSTVYNKESSSTYVPGKIRELYNVKLNLSNGLLSQQNNTNLLTGSLNSKNSEYKNSFFDSKESNSLSYEPQSTSKSVISDLSKNISEGSVADYVPSKVTIPESQYSPNPVDSSTPVNYVPSTDKTEAVQYVPEGSQSIPNLIKYTPSEKASCEESKYQPHSSDLVVDYIPTEKIKTTDKNEWNEFNFIKSEIEMMKALLAEETKCSDKDEIVTKTDTSDENDKNKENKEKNKEERRKRERSESRSRHHSSSRHRSKSSSHNSSSSKSKHSSSSSKHSSHRSSSNSSSRHHSSSSSKDRSVTNRKSSSSSSSHRSSSSHKRSEHHKRSREKNHEKKSHSDEEKKKRRSLSSDEMGTEVMSDAGNESDGKKRKNNWEDDGKNFKISKICDDSIELVDLEDDDPDTIEKECLEIFNSYTGPSDLNCEKKTNETTTAAEEYENSGVGRKRTAHSSNTMADHSVLRHKTARKLNTIRSAQEVMMERYKIVEKSKESSTSAPVIQQAAPILGLSRPSIRIAAVSNIQQMLKAKKAIDEKISQGLKVNERTTIAQTVAHGGTRTAHTPATKAASQKPTIREGSKQIPPVKRQIYLDKLLLETSQIYPTKEEAAAEAVRLEDDIFRAHSGSMPAYHSAIVSALVKTRRRIAAVKGDSSSANSNRTKVSHYDILSGGKKNFSVIKSKKMDITMLSDRHIYEELLRCKLTPEELKVNSFPMEGKKPGYATCTLNFELKYNAHYLHIKKMTGNRRYCIRCSKQYEVHPVTLKQYKEGPETCCYHPGRKKSGGRNSERIYNCCNSSSTEGCATHVRHVTDSNDYDNLPYCVKTLSKDDDENPGVFALDCEMVYTRLGYELARVTVVNLKKEVVYDTLVKPKYPVECYNTFYSGIEEKMLEGVETTLKDVQAVLLSMFSDKTILIGHSLDSDLRALRLIHDTVVDTAVVYKNEKYHPYKYSLKDLCAKKISKIIQDNVGGHDSAEDATAALELMLNHVKEEVSKYDSLQSYEADRAR</sequence>
<evidence type="ECO:0000259" key="9">
    <source>
        <dbReference type="PROSITE" id="PS50103"/>
    </source>
</evidence>
<dbReference type="PROSITE" id="PS50103">
    <property type="entry name" value="ZF_C3H1"/>
    <property type="match status" value="1"/>
</dbReference>
<dbReference type="SMART" id="SM00479">
    <property type="entry name" value="EXOIII"/>
    <property type="match status" value="1"/>
</dbReference>
<evidence type="ECO:0000256" key="3">
    <source>
        <dbReference type="ARBA" id="ARBA00022722"/>
    </source>
</evidence>
<dbReference type="InterPro" id="IPR047021">
    <property type="entry name" value="REXO1/3/4-like"/>
</dbReference>
<name>A0AAN8S9S5_POLSC</name>
<comment type="similarity">
    <text evidence="2">Belongs to the REXO1/REXO3 family.</text>
</comment>
<dbReference type="GO" id="GO:0003676">
    <property type="term" value="F:nucleic acid binding"/>
    <property type="evidence" value="ECO:0007669"/>
    <property type="project" value="InterPro"/>
</dbReference>
<evidence type="ECO:0000256" key="8">
    <source>
        <dbReference type="SAM" id="MobiDB-lite"/>
    </source>
</evidence>
<feature type="compositionally biased region" description="Basic and acidic residues" evidence="8">
    <location>
        <begin position="83"/>
        <end position="93"/>
    </location>
</feature>
<dbReference type="GO" id="GO:0005634">
    <property type="term" value="C:nucleus"/>
    <property type="evidence" value="ECO:0007669"/>
    <property type="project" value="UniProtKB-SubCell"/>
</dbReference>
<dbReference type="InterPro" id="IPR036397">
    <property type="entry name" value="RNaseH_sf"/>
</dbReference>
<keyword evidence="4" id="KW-0378">Hydrolase</keyword>
<keyword evidence="3" id="KW-0540">Nuclease</keyword>
<feature type="compositionally biased region" description="Basic residues" evidence="8">
    <location>
        <begin position="404"/>
        <end position="416"/>
    </location>
</feature>
<dbReference type="InterPro" id="IPR000571">
    <property type="entry name" value="Znf_CCCH"/>
</dbReference>
<evidence type="ECO:0000256" key="6">
    <source>
        <dbReference type="ARBA" id="ARBA00023242"/>
    </source>
</evidence>
<dbReference type="AlphaFoldDB" id="A0AAN8S9S5"/>
<comment type="subcellular location">
    <subcellularLocation>
        <location evidence="1">Nucleus</location>
    </subcellularLocation>
</comment>
<dbReference type="EMBL" id="JAWJWE010000005">
    <property type="protein sequence ID" value="KAK6634498.1"/>
    <property type="molecule type" value="Genomic_DNA"/>
</dbReference>
<dbReference type="PANTHER" id="PTHR12801:SF115">
    <property type="entry name" value="FI18136P1-RELATED"/>
    <property type="match status" value="1"/>
</dbReference>